<reference evidence="4" key="1">
    <citation type="journal article" date="2019" name="Int. J. Syst. Evol. Microbiol.">
        <title>The Global Catalogue of Microorganisms (GCM) 10K type strain sequencing project: providing services to taxonomists for standard genome sequencing and annotation.</title>
        <authorList>
            <consortium name="The Broad Institute Genomics Platform"/>
            <consortium name="The Broad Institute Genome Sequencing Center for Infectious Disease"/>
            <person name="Wu L."/>
            <person name="Ma J."/>
        </authorList>
    </citation>
    <scope>NUCLEOTIDE SEQUENCE [LARGE SCALE GENOMIC DNA]</scope>
    <source>
        <strain evidence="4">XZYJ18</strain>
    </source>
</reference>
<name>A0ABV9DUS8_9ACTN</name>
<dbReference type="Proteomes" id="UP001595923">
    <property type="component" value="Unassembled WGS sequence"/>
</dbReference>
<dbReference type="EMBL" id="JBHSFQ010000005">
    <property type="protein sequence ID" value="MFC4561788.1"/>
    <property type="molecule type" value="Genomic_DNA"/>
</dbReference>
<accession>A0ABV9DUS8</accession>
<evidence type="ECO:0000313" key="3">
    <source>
        <dbReference type="EMBL" id="MFC4561788.1"/>
    </source>
</evidence>
<keyword evidence="1 3" id="KW-0378">Hydrolase</keyword>
<evidence type="ECO:0000313" key="4">
    <source>
        <dbReference type="Proteomes" id="UP001595923"/>
    </source>
</evidence>
<dbReference type="Pfam" id="PF00561">
    <property type="entry name" value="Abhydrolase_1"/>
    <property type="match status" value="1"/>
</dbReference>
<gene>
    <name evidence="3" type="ORF">ACFO4E_07955</name>
</gene>
<dbReference type="InterPro" id="IPR000073">
    <property type="entry name" value="AB_hydrolase_1"/>
</dbReference>
<keyword evidence="4" id="KW-1185">Reference proteome</keyword>
<sequence>MSLSTSPAPTASGGYGAVTEVPGLPDGFTGTFTDTFATVDGVRLHAVVGGDGPPLLLIGGWPQFWYQWRLMMPALAEDFTVIAVDPRGSGLSDKPATGYDSATLARELHGFMAELGYGRFAVLGHDIGMWTGYAMAADTPGPIERLAVVDARIPGVFPSPPLIGDRWTTDFLWHFNFNRVHDVNERLVEGREDIYFGHQFASKALTPDAIPAEAVDVYLRALREPGALRATFENYRAIDATMEQSARRMAEKITIPVLAVGGAASVGAGAEGEMRLVAEDVTGVVIPDSAHFVPEEAPEALLDVLAPFLAPYRAASSA</sequence>
<proteinExistence type="predicted"/>
<dbReference type="RefSeq" id="WP_378572402.1">
    <property type="nucleotide sequence ID" value="NZ_JBHSFQ010000005.1"/>
</dbReference>
<dbReference type="PANTHER" id="PTHR43329">
    <property type="entry name" value="EPOXIDE HYDROLASE"/>
    <property type="match status" value="1"/>
</dbReference>
<dbReference type="SUPFAM" id="SSF53474">
    <property type="entry name" value="alpha/beta-Hydrolases"/>
    <property type="match status" value="1"/>
</dbReference>
<dbReference type="PRINTS" id="PR00412">
    <property type="entry name" value="EPOXHYDRLASE"/>
</dbReference>
<organism evidence="3 4">
    <name type="scientific">Nocardiopsis mangrovi</name>
    <dbReference type="NCBI Taxonomy" id="1179818"/>
    <lineage>
        <taxon>Bacteria</taxon>
        <taxon>Bacillati</taxon>
        <taxon>Actinomycetota</taxon>
        <taxon>Actinomycetes</taxon>
        <taxon>Streptosporangiales</taxon>
        <taxon>Nocardiopsidaceae</taxon>
        <taxon>Nocardiopsis</taxon>
    </lineage>
</organism>
<dbReference type="InterPro" id="IPR000639">
    <property type="entry name" value="Epox_hydrolase-like"/>
</dbReference>
<evidence type="ECO:0000259" key="2">
    <source>
        <dbReference type="Pfam" id="PF00561"/>
    </source>
</evidence>
<comment type="caution">
    <text evidence="3">The sequence shown here is derived from an EMBL/GenBank/DDBJ whole genome shotgun (WGS) entry which is preliminary data.</text>
</comment>
<dbReference type="Gene3D" id="3.40.50.1820">
    <property type="entry name" value="alpha/beta hydrolase"/>
    <property type="match status" value="1"/>
</dbReference>
<protein>
    <submittedName>
        <fullName evidence="3">Alpha/beta fold hydrolase</fullName>
    </submittedName>
</protein>
<feature type="domain" description="AB hydrolase-1" evidence="2">
    <location>
        <begin position="53"/>
        <end position="179"/>
    </location>
</feature>
<evidence type="ECO:0000256" key="1">
    <source>
        <dbReference type="ARBA" id="ARBA00022801"/>
    </source>
</evidence>
<dbReference type="GO" id="GO:0016787">
    <property type="term" value="F:hydrolase activity"/>
    <property type="evidence" value="ECO:0007669"/>
    <property type="project" value="UniProtKB-KW"/>
</dbReference>
<dbReference type="InterPro" id="IPR029058">
    <property type="entry name" value="AB_hydrolase_fold"/>
</dbReference>